<dbReference type="AlphaFoldDB" id="A0A443RKM3"/>
<evidence type="ECO:0000256" key="3">
    <source>
        <dbReference type="ARBA" id="ARBA00030367"/>
    </source>
</evidence>
<dbReference type="STRING" id="1965070.A0A443RKM3"/>
<feature type="region of interest" description="Disordered" evidence="4">
    <location>
        <begin position="189"/>
        <end position="254"/>
    </location>
</feature>
<dbReference type="InterPro" id="IPR006735">
    <property type="entry name" value="Rtf2"/>
</dbReference>
<dbReference type="GO" id="GO:0006274">
    <property type="term" value="P:DNA replication termination"/>
    <property type="evidence" value="ECO:0007669"/>
    <property type="project" value="TreeGrafter"/>
</dbReference>
<protein>
    <recommendedName>
        <fullName evidence="2">Replication termination factor 2</fullName>
    </recommendedName>
    <alternativeName>
        <fullName evidence="3">Replication termination factor 2 domain-containing protein 1</fullName>
    </alternativeName>
</protein>
<name>A0A443RKM3_9ACAR</name>
<dbReference type="InterPro" id="IPR027799">
    <property type="entry name" value="Rtf2_RING-finger"/>
</dbReference>
<dbReference type="GO" id="GO:0005634">
    <property type="term" value="C:nucleus"/>
    <property type="evidence" value="ECO:0007669"/>
    <property type="project" value="TreeGrafter"/>
</dbReference>
<dbReference type="CDD" id="cd16653">
    <property type="entry name" value="RING-like_Rtf2"/>
    <property type="match status" value="1"/>
</dbReference>
<dbReference type="OrthoDB" id="247013at2759"/>
<feature type="compositionally biased region" description="Low complexity" evidence="4">
    <location>
        <begin position="227"/>
        <end position="244"/>
    </location>
</feature>
<evidence type="ECO:0000256" key="1">
    <source>
        <dbReference type="ARBA" id="ARBA00009885"/>
    </source>
</evidence>
<organism evidence="5 6">
    <name type="scientific">Dinothrombium tinctorium</name>
    <dbReference type="NCBI Taxonomy" id="1965070"/>
    <lineage>
        <taxon>Eukaryota</taxon>
        <taxon>Metazoa</taxon>
        <taxon>Ecdysozoa</taxon>
        <taxon>Arthropoda</taxon>
        <taxon>Chelicerata</taxon>
        <taxon>Arachnida</taxon>
        <taxon>Acari</taxon>
        <taxon>Acariformes</taxon>
        <taxon>Trombidiformes</taxon>
        <taxon>Prostigmata</taxon>
        <taxon>Anystina</taxon>
        <taxon>Parasitengona</taxon>
        <taxon>Trombidioidea</taxon>
        <taxon>Trombidiidae</taxon>
        <taxon>Dinothrombium</taxon>
    </lineage>
</organism>
<dbReference type="PANTHER" id="PTHR12775">
    <property type="entry name" value="PROTEIN C20ORF43 HOMOLOG"/>
    <property type="match status" value="1"/>
</dbReference>
<reference evidence="5 6" key="1">
    <citation type="journal article" date="2018" name="Gigascience">
        <title>Genomes of trombidid mites reveal novel predicted allergens and laterally-transferred genes associated with secondary metabolism.</title>
        <authorList>
            <person name="Dong X."/>
            <person name="Chaisiri K."/>
            <person name="Xia D."/>
            <person name="Armstrong S.D."/>
            <person name="Fang Y."/>
            <person name="Donnelly M.J."/>
            <person name="Kadowaki T."/>
            <person name="McGarry J.W."/>
            <person name="Darby A.C."/>
            <person name="Makepeace B.L."/>
        </authorList>
    </citation>
    <scope>NUCLEOTIDE SEQUENCE [LARGE SCALE GENOMIC DNA]</scope>
    <source>
        <strain evidence="5">UoL-WK</strain>
    </source>
</reference>
<proteinExistence type="inferred from homology"/>
<gene>
    <name evidence="5" type="ORF">B4U79_01836</name>
</gene>
<dbReference type="EMBL" id="NCKU01000359">
    <property type="protein sequence ID" value="RWS15819.1"/>
    <property type="molecule type" value="Genomic_DNA"/>
</dbReference>
<evidence type="ECO:0000256" key="2">
    <source>
        <dbReference type="ARBA" id="ARBA00015157"/>
    </source>
</evidence>
<accession>A0A443RKM3</accession>
<dbReference type="Pfam" id="PF04641">
    <property type="entry name" value="Rtf2"/>
    <property type="match status" value="1"/>
</dbReference>
<dbReference type="Proteomes" id="UP000285301">
    <property type="component" value="Unassembled WGS sequence"/>
</dbReference>
<comment type="similarity">
    <text evidence="1">Belongs to the rtf2 family.</text>
</comment>
<sequence length="289" mass="32702">MGCDGGTIPKRDELVKTRKKAEEKDKSADTIAKWKYCALSSTPLREPIVACELGLLYNKEAVIQYLLDKDSYSNKVCAHIRGLRDVITLNLTKKANYKEKSAEKGGEYVDVQDSEYICPVVGLEMNGKYKFYFFRKCGCVISERALKEVKSDVCHKCGVEVDMEDVIVINGGEEEVNSLRMKMEERRAKEKMEKKLKKRKAEEPVNDESKKELKMDDTKSVSKQKVATNKTPAPAAKASIAALPEKARSDYSVAKDPTNSEAYKSIFTSHESAKNRPKSHWVTYNPLYF</sequence>
<feature type="compositionally biased region" description="Basic and acidic residues" evidence="4">
    <location>
        <begin position="200"/>
        <end position="220"/>
    </location>
</feature>
<dbReference type="PANTHER" id="PTHR12775:SF0">
    <property type="entry name" value="REPLICATION TERMINATION FACTOR 2"/>
    <property type="match status" value="1"/>
</dbReference>
<evidence type="ECO:0000256" key="4">
    <source>
        <dbReference type="SAM" id="MobiDB-lite"/>
    </source>
</evidence>
<keyword evidence="6" id="KW-1185">Reference proteome</keyword>
<evidence type="ECO:0000313" key="6">
    <source>
        <dbReference type="Proteomes" id="UP000285301"/>
    </source>
</evidence>
<comment type="caution">
    <text evidence="5">The sequence shown here is derived from an EMBL/GenBank/DDBJ whole genome shotgun (WGS) entry which is preliminary data.</text>
</comment>
<evidence type="ECO:0000313" key="5">
    <source>
        <dbReference type="EMBL" id="RWS15819.1"/>
    </source>
</evidence>